<dbReference type="InterPro" id="IPR029753">
    <property type="entry name" value="D-isomer_DH_CS"/>
</dbReference>
<dbReference type="Proteomes" id="UP001549307">
    <property type="component" value="Unassembled WGS sequence"/>
</dbReference>
<dbReference type="SUPFAM" id="SSF52283">
    <property type="entry name" value="Formate/glycerate dehydrogenase catalytic domain-like"/>
    <property type="match status" value="1"/>
</dbReference>
<dbReference type="CDD" id="cd05300">
    <property type="entry name" value="2-Hacid_dh_1"/>
    <property type="match status" value="1"/>
</dbReference>
<proteinExistence type="predicted"/>
<dbReference type="Gene3D" id="3.40.50.720">
    <property type="entry name" value="NAD(P)-binding Rossmann-like Domain"/>
    <property type="match status" value="2"/>
</dbReference>
<accession>A0ABV2P299</accession>
<dbReference type="InterPro" id="IPR006140">
    <property type="entry name" value="D-isomer_DH_NAD-bd"/>
</dbReference>
<dbReference type="PANTHER" id="PTHR43333">
    <property type="entry name" value="2-HACID_DH_C DOMAIN-CONTAINING PROTEIN"/>
    <property type="match status" value="1"/>
</dbReference>
<evidence type="ECO:0000313" key="6">
    <source>
        <dbReference type="Proteomes" id="UP001549307"/>
    </source>
</evidence>
<evidence type="ECO:0000313" key="5">
    <source>
        <dbReference type="EMBL" id="MET4538692.1"/>
    </source>
</evidence>
<gene>
    <name evidence="5" type="ORF">ABIE37_000447</name>
</gene>
<sequence>MSSYASEHEDNRGSADEGKARGAVSRPKVMVIVQEGRPLPPLERLEAEADVAVVRTADEFRAAQPGTEILFLNDFRTKLLREVGPGELRWIHTSSIGVDSLMTREIIDSDIVVSNSRGVCERPIAEWVLGVLLMFTKDLRRTIELQQARTWQHRETEPLLGRKVLVVGPGPVGRETVLLLRAAGMDVDIVGRSARNDAQLGHISGFDDLDRLLGIADDVVLTLPLTEETRGLFNSSRFKKMQPGARLVNVGRGAVVVEQDLLESLDSGRLGGAALDVFEHEPLDAANPLWSRRDILVSPHASGDLIGWRGKVVDCFARNLSLWKANEPLNDVVDLKKLDPSASAMAPKRP</sequence>
<evidence type="ECO:0000256" key="1">
    <source>
        <dbReference type="ARBA" id="ARBA00023002"/>
    </source>
</evidence>
<keyword evidence="1" id="KW-0560">Oxidoreductase</keyword>
<feature type="region of interest" description="Disordered" evidence="3">
    <location>
        <begin position="1"/>
        <end position="22"/>
    </location>
</feature>
<evidence type="ECO:0000256" key="2">
    <source>
        <dbReference type="ARBA" id="ARBA00023027"/>
    </source>
</evidence>
<dbReference type="PANTHER" id="PTHR43333:SF1">
    <property type="entry name" value="D-ISOMER SPECIFIC 2-HYDROXYACID DEHYDROGENASE NAD-BINDING DOMAIN-CONTAINING PROTEIN"/>
    <property type="match status" value="1"/>
</dbReference>
<dbReference type="InterPro" id="IPR036291">
    <property type="entry name" value="NAD(P)-bd_dom_sf"/>
</dbReference>
<feature type="domain" description="D-isomer specific 2-hydroxyacid dehydrogenase NAD-binding" evidence="4">
    <location>
        <begin position="130"/>
        <end position="301"/>
    </location>
</feature>
<dbReference type="GeneID" id="92751416"/>
<evidence type="ECO:0000259" key="4">
    <source>
        <dbReference type="Pfam" id="PF02826"/>
    </source>
</evidence>
<evidence type="ECO:0000256" key="3">
    <source>
        <dbReference type="SAM" id="MobiDB-lite"/>
    </source>
</evidence>
<dbReference type="Pfam" id="PF02826">
    <property type="entry name" value="2-Hacid_dh_C"/>
    <property type="match status" value="1"/>
</dbReference>
<reference evidence="5 6" key="1">
    <citation type="submission" date="2024-06" db="EMBL/GenBank/DDBJ databases">
        <title>Sorghum-associated microbial communities from plants grown in Nebraska, USA.</title>
        <authorList>
            <person name="Schachtman D."/>
        </authorList>
    </citation>
    <scope>NUCLEOTIDE SEQUENCE [LARGE SCALE GENOMIC DNA]</scope>
    <source>
        <strain evidence="5 6">3552</strain>
    </source>
</reference>
<organism evidence="5 6">
    <name type="scientific">Arthrobacter bambusae</name>
    <dbReference type="NCBI Taxonomy" id="1338426"/>
    <lineage>
        <taxon>Bacteria</taxon>
        <taxon>Bacillati</taxon>
        <taxon>Actinomycetota</taxon>
        <taxon>Actinomycetes</taxon>
        <taxon>Micrococcales</taxon>
        <taxon>Micrococcaceae</taxon>
        <taxon>Arthrobacter</taxon>
    </lineage>
</organism>
<keyword evidence="6" id="KW-1185">Reference proteome</keyword>
<feature type="compositionally biased region" description="Basic and acidic residues" evidence="3">
    <location>
        <begin position="1"/>
        <end position="20"/>
    </location>
</feature>
<name>A0ABV2P299_9MICC</name>
<dbReference type="SUPFAM" id="SSF51735">
    <property type="entry name" value="NAD(P)-binding Rossmann-fold domains"/>
    <property type="match status" value="1"/>
</dbReference>
<dbReference type="PROSITE" id="PS00671">
    <property type="entry name" value="D_2_HYDROXYACID_DH_3"/>
    <property type="match status" value="1"/>
</dbReference>
<comment type="caution">
    <text evidence="5">The sequence shown here is derived from an EMBL/GenBank/DDBJ whole genome shotgun (WGS) entry which is preliminary data.</text>
</comment>
<dbReference type="EMBL" id="JBEPSN010000001">
    <property type="protein sequence ID" value="MET4538692.1"/>
    <property type="molecule type" value="Genomic_DNA"/>
</dbReference>
<keyword evidence="2" id="KW-0520">NAD</keyword>
<dbReference type="RefSeq" id="WP_354226305.1">
    <property type="nucleotide sequence ID" value="NZ_JBEPSN010000001.1"/>
</dbReference>
<protein>
    <submittedName>
        <fullName evidence="5">Phosphoglycerate dehydrogenase-like enzyme</fullName>
    </submittedName>
</protein>